<feature type="compositionally biased region" description="Basic residues" evidence="1">
    <location>
        <begin position="122"/>
        <end position="131"/>
    </location>
</feature>
<protein>
    <submittedName>
        <fullName evidence="2">Uncharacterized protein</fullName>
    </submittedName>
</protein>
<feature type="compositionally biased region" description="Basic and acidic residues" evidence="1">
    <location>
        <begin position="140"/>
        <end position="152"/>
    </location>
</feature>
<feature type="compositionally biased region" description="Basic and acidic residues" evidence="1">
    <location>
        <begin position="573"/>
        <end position="590"/>
    </location>
</feature>
<keyword evidence="3" id="KW-1185">Reference proteome</keyword>
<feature type="region of interest" description="Disordered" evidence="1">
    <location>
        <begin position="95"/>
        <end position="155"/>
    </location>
</feature>
<evidence type="ECO:0000256" key="1">
    <source>
        <dbReference type="SAM" id="MobiDB-lite"/>
    </source>
</evidence>
<evidence type="ECO:0000313" key="2">
    <source>
        <dbReference type="EMBL" id="OWF54371.1"/>
    </source>
</evidence>
<dbReference type="EMBL" id="NEDP02001056">
    <property type="protein sequence ID" value="OWF54371.1"/>
    <property type="molecule type" value="Genomic_DNA"/>
</dbReference>
<dbReference type="Proteomes" id="UP000242188">
    <property type="component" value="Unassembled WGS sequence"/>
</dbReference>
<evidence type="ECO:0000313" key="3">
    <source>
        <dbReference type="Proteomes" id="UP000242188"/>
    </source>
</evidence>
<dbReference type="AlphaFoldDB" id="A0A210R0G2"/>
<feature type="region of interest" description="Disordered" evidence="1">
    <location>
        <begin position="271"/>
        <end position="316"/>
    </location>
</feature>
<organism evidence="2 3">
    <name type="scientific">Mizuhopecten yessoensis</name>
    <name type="common">Japanese scallop</name>
    <name type="synonym">Patinopecten yessoensis</name>
    <dbReference type="NCBI Taxonomy" id="6573"/>
    <lineage>
        <taxon>Eukaryota</taxon>
        <taxon>Metazoa</taxon>
        <taxon>Spiralia</taxon>
        <taxon>Lophotrochozoa</taxon>
        <taxon>Mollusca</taxon>
        <taxon>Bivalvia</taxon>
        <taxon>Autobranchia</taxon>
        <taxon>Pteriomorphia</taxon>
        <taxon>Pectinida</taxon>
        <taxon>Pectinoidea</taxon>
        <taxon>Pectinidae</taxon>
        <taxon>Mizuhopecten</taxon>
    </lineage>
</organism>
<feature type="compositionally biased region" description="Basic and acidic residues" evidence="1">
    <location>
        <begin position="280"/>
        <end position="316"/>
    </location>
</feature>
<feature type="compositionally biased region" description="Polar residues" evidence="1">
    <location>
        <begin position="103"/>
        <end position="118"/>
    </location>
</feature>
<reference evidence="2 3" key="1">
    <citation type="journal article" date="2017" name="Nat. Ecol. Evol.">
        <title>Scallop genome provides insights into evolution of bilaterian karyotype and development.</title>
        <authorList>
            <person name="Wang S."/>
            <person name="Zhang J."/>
            <person name="Jiao W."/>
            <person name="Li J."/>
            <person name="Xun X."/>
            <person name="Sun Y."/>
            <person name="Guo X."/>
            <person name="Huan P."/>
            <person name="Dong B."/>
            <person name="Zhang L."/>
            <person name="Hu X."/>
            <person name="Sun X."/>
            <person name="Wang J."/>
            <person name="Zhao C."/>
            <person name="Wang Y."/>
            <person name="Wang D."/>
            <person name="Huang X."/>
            <person name="Wang R."/>
            <person name="Lv J."/>
            <person name="Li Y."/>
            <person name="Zhang Z."/>
            <person name="Liu B."/>
            <person name="Lu W."/>
            <person name="Hui Y."/>
            <person name="Liang J."/>
            <person name="Zhou Z."/>
            <person name="Hou R."/>
            <person name="Li X."/>
            <person name="Liu Y."/>
            <person name="Li H."/>
            <person name="Ning X."/>
            <person name="Lin Y."/>
            <person name="Zhao L."/>
            <person name="Xing Q."/>
            <person name="Dou J."/>
            <person name="Li Y."/>
            <person name="Mao J."/>
            <person name="Guo H."/>
            <person name="Dou H."/>
            <person name="Li T."/>
            <person name="Mu C."/>
            <person name="Jiang W."/>
            <person name="Fu Q."/>
            <person name="Fu X."/>
            <person name="Miao Y."/>
            <person name="Liu J."/>
            <person name="Yu Q."/>
            <person name="Li R."/>
            <person name="Liao H."/>
            <person name="Li X."/>
            <person name="Kong Y."/>
            <person name="Jiang Z."/>
            <person name="Chourrout D."/>
            <person name="Li R."/>
            <person name="Bao Z."/>
        </authorList>
    </citation>
    <scope>NUCLEOTIDE SEQUENCE [LARGE SCALE GENOMIC DNA]</scope>
    <source>
        <strain evidence="2 3">PY_sf001</strain>
    </source>
</reference>
<proteinExistence type="predicted"/>
<feature type="region of interest" description="Disordered" evidence="1">
    <location>
        <begin position="522"/>
        <end position="590"/>
    </location>
</feature>
<gene>
    <name evidence="2" type="ORF">KP79_PYT08322</name>
</gene>
<sequence>MARLFSFRNPVTGKPLAPKKPKPQKLCGWEVDDVTSHTLGIETWSNLQVQIHERHGKLKNVPEHATYKHLPKRRCSGFEDTDSFEKESLHEHFFRRKPDIEDSNTSINSSPNTVTQLPNGPARKRSTHAVRVRTAGSVRPSDEERSKTRDDLGVPYKESGCAIQTLPRTGLPFGLTRAVTDLGEERSPTMRRMLYYSRKYASKDDDIHDEEEDEGYDSKTPSEEKEIKLFETPLIINQCSPANGRYHQDFARASKNGQRVAKFSYTHLSSRPVGYGPFDDDPRNGADPRTSGETHKKSKQYLEESKENIRNSRKLERSHTVMVDKNDTITASEDRPSTIILRKISIQNSHGEGTHETVFDLQKSFHRSQTTINEHTSDMENYPVNVSSSELTCPQHRPYSRTSQKITIDSSKLATGDVLRKTHAGIFDLQRSHTTVCMPIGELLPMADHFHTKSTLSAYPELPTTPSSARDPEDNSKLANMDDASLDYYSIHKNNTLCSGPFRQAKSSQDVSIRKPTVPHVDIYPHSAPVISPSPQEPRTRLTHSKPKEGLPSGSFLPKMPTLAVRRKRKTEKKPEIKLSTNPDRDTKKKLRDAFSRFYNRRSYGPNRNVNWSEDLRFVWNT</sequence>
<comment type="caution">
    <text evidence="2">The sequence shown here is derived from an EMBL/GenBank/DDBJ whole genome shotgun (WGS) entry which is preliminary data.</text>
</comment>
<feature type="region of interest" description="Disordered" evidence="1">
    <location>
        <begin position="1"/>
        <end position="22"/>
    </location>
</feature>
<accession>A0A210R0G2</accession>
<dbReference type="OrthoDB" id="6127644at2759"/>
<name>A0A210R0G2_MIZYE</name>